<evidence type="ECO:0000256" key="3">
    <source>
        <dbReference type="ARBA" id="ARBA00023163"/>
    </source>
</evidence>
<dbReference type="GO" id="GO:0003677">
    <property type="term" value="F:DNA binding"/>
    <property type="evidence" value="ECO:0007669"/>
    <property type="project" value="UniProtKB-KW"/>
</dbReference>
<evidence type="ECO:0000313" key="5">
    <source>
        <dbReference type="Proteomes" id="UP000429232"/>
    </source>
</evidence>
<gene>
    <name evidence="4" type="ORF">GO620_015380</name>
</gene>
<dbReference type="InterPro" id="IPR036388">
    <property type="entry name" value="WH-like_DNA-bd_sf"/>
</dbReference>
<dbReference type="SUPFAM" id="SSF46785">
    <property type="entry name" value="Winged helix' DNA-binding domain"/>
    <property type="match status" value="1"/>
</dbReference>
<dbReference type="PRINTS" id="PR00598">
    <property type="entry name" value="HTHMARR"/>
</dbReference>
<dbReference type="Gene3D" id="1.10.10.10">
    <property type="entry name" value="Winged helix-like DNA-binding domain superfamily/Winged helix DNA-binding domain"/>
    <property type="match status" value="1"/>
</dbReference>
<dbReference type="InterPro" id="IPR000835">
    <property type="entry name" value="HTH_MarR-typ"/>
</dbReference>
<evidence type="ECO:0000256" key="2">
    <source>
        <dbReference type="ARBA" id="ARBA00023125"/>
    </source>
</evidence>
<protein>
    <submittedName>
        <fullName evidence="4">MarR family transcriptional regulator</fullName>
    </submittedName>
</protein>
<dbReference type="InterPro" id="IPR036390">
    <property type="entry name" value="WH_DNA-bd_sf"/>
</dbReference>
<accession>A0A6I4HY76</accession>
<proteinExistence type="predicted"/>
<dbReference type="AlphaFoldDB" id="A0A6I4HY76"/>
<organism evidence="4 5">
    <name type="scientific">Mucilaginibacter ginkgonis</name>
    <dbReference type="NCBI Taxonomy" id="2682091"/>
    <lineage>
        <taxon>Bacteria</taxon>
        <taxon>Pseudomonadati</taxon>
        <taxon>Bacteroidota</taxon>
        <taxon>Sphingobacteriia</taxon>
        <taxon>Sphingobacteriales</taxon>
        <taxon>Sphingobacteriaceae</taxon>
        <taxon>Mucilaginibacter</taxon>
    </lineage>
</organism>
<dbReference type="PANTHER" id="PTHR42756">
    <property type="entry name" value="TRANSCRIPTIONAL REGULATOR, MARR"/>
    <property type="match status" value="1"/>
</dbReference>
<dbReference type="KEGG" id="mgik:GO620_015380"/>
<keyword evidence="1" id="KW-0805">Transcription regulation</keyword>
<dbReference type="RefSeq" id="WP_157524647.1">
    <property type="nucleotide sequence ID" value="NZ_CP066775.1"/>
</dbReference>
<dbReference type="SMART" id="SM00347">
    <property type="entry name" value="HTH_MARR"/>
    <property type="match status" value="1"/>
</dbReference>
<dbReference type="GO" id="GO:0003700">
    <property type="term" value="F:DNA-binding transcription factor activity"/>
    <property type="evidence" value="ECO:0007669"/>
    <property type="project" value="InterPro"/>
</dbReference>
<keyword evidence="2" id="KW-0238">DNA-binding</keyword>
<keyword evidence="3" id="KW-0804">Transcription</keyword>
<name>A0A6I4HY76_9SPHI</name>
<dbReference type="PROSITE" id="PS50995">
    <property type="entry name" value="HTH_MARR_2"/>
    <property type="match status" value="1"/>
</dbReference>
<dbReference type="Proteomes" id="UP000429232">
    <property type="component" value="Chromosome"/>
</dbReference>
<evidence type="ECO:0000313" key="4">
    <source>
        <dbReference type="EMBL" id="QQL49535.1"/>
    </source>
</evidence>
<evidence type="ECO:0000256" key="1">
    <source>
        <dbReference type="ARBA" id="ARBA00023015"/>
    </source>
</evidence>
<sequence length="143" mass="16423">MIVTEPLSRRLMHFGRVYMHALAKQVHHLDINRYHDILAIIYLHNGQLTQKALGQMLDKDKSSLVSIIDLLTEKGYVYREINPADRREQLLKITAKAEQEVPEIIKAFDHLNKTSTQSITATDISIFNKVLATMEANLKQQTI</sequence>
<reference evidence="4 5" key="1">
    <citation type="submission" date="2020-12" db="EMBL/GenBank/DDBJ databases">
        <title>HMF7856_wgs.fasta genome submission.</title>
        <authorList>
            <person name="Kang H."/>
            <person name="Kim H."/>
            <person name="Joh K."/>
        </authorList>
    </citation>
    <scope>NUCLEOTIDE SEQUENCE [LARGE SCALE GENOMIC DNA]</scope>
    <source>
        <strain evidence="4 5">HMF7856</strain>
    </source>
</reference>
<dbReference type="PANTHER" id="PTHR42756:SF1">
    <property type="entry name" value="TRANSCRIPTIONAL REPRESSOR OF EMRAB OPERON"/>
    <property type="match status" value="1"/>
</dbReference>
<dbReference type="Pfam" id="PF12802">
    <property type="entry name" value="MarR_2"/>
    <property type="match status" value="1"/>
</dbReference>
<dbReference type="EMBL" id="CP066775">
    <property type="protein sequence ID" value="QQL49535.1"/>
    <property type="molecule type" value="Genomic_DNA"/>
</dbReference>
<keyword evidence="5" id="KW-1185">Reference proteome</keyword>